<accession>A0ABT0B137</accession>
<dbReference type="EMBL" id="JALHLE010000011">
    <property type="protein sequence ID" value="MCJ2178791.1"/>
    <property type="molecule type" value="Genomic_DNA"/>
</dbReference>
<dbReference type="Proteomes" id="UP001162880">
    <property type="component" value="Unassembled WGS sequence"/>
</dbReference>
<dbReference type="RefSeq" id="WP_243993165.1">
    <property type="nucleotide sequence ID" value="NZ_JALHLE010000011.1"/>
</dbReference>
<name>A0ABT0B137_9SPHN</name>
<proteinExistence type="predicted"/>
<gene>
    <name evidence="1" type="ORF">MTR64_09460</name>
</gene>
<sequence length="170" mass="18822">MTDQTVHPTIEAFEATLRRHESATLALEEWCAARGMANPARVTAHSVEAGQDQPERDVSDRLQIAADEAVAMRHVELRCGQAVLSRAWNWFVPDRLTPDMRTALQASDIPFGKVVAPLHFRRQPLETVRGQAEHCPEGTISTHRAMLILPDGKPLAYLIECYTTANLAGS</sequence>
<dbReference type="SUPFAM" id="SSF64288">
    <property type="entry name" value="Chorismate lyase-like"/>
    <property type="match status" value="1"/>
</dbReference>
<protein>
    <recommendedName>
        <fullName evidence="3">Chorismate lyase</fullName>
    </recommendedName>
</protein>
<evidence type="ECO:0008006" key="3">
    <source>
        <dbReference type="Google" id="ProtNLM"/>
    </source>
</evidence>
<dbReference type="InterPro" id="IPR028978">
    <property type="entry name" value="Chorismate_lyase_/UTRA_dom_sf"/>
</dbReference>
<organism evidence="1 2">
    <name type="scientific">Novosphingobium album</name>
    <name type="common">ex Hu et al. 2023</name>
    <dbReference type="NCBI Taxonomy" id="2930093"/>
    <lineage>
        <taxon>Bacteria</taxon>
        <taxon>Pseudomonadati</taxon>
        <taxon>Pseudomonadota</taxon>
        <taxon>Alphaproteobacteria</taxon>
        <taxon>Sphingomonadales</taxon>
        <taxon>Sphingomonadaceae</taxon>
        <taxon>Novosphingobium</taxon>
    </lineage>
</organism>
<reference evidence="1" key="1">
    <citation type="submission" date="2022-03" db="EMBL/GenBank/DDBJ databases">
        <title>Identification of a novel bacterium isolated from mangrove sediments.</title>
        <authorList>
            <person name="Pan X."/>
        </authorList>
    </citation>
    <scope>NUCLEOTIDE SEQUENCE</scope>
    <source>
        <strain evidence="1">B2580</strain>
    </source>
</reference>
<comment type="caution">
    <text evidence="1">The sequence shown here is derived from an EMBL/GenBank/DDBJ whole genome shotgun (WGS) entry which is preliminary data.</text>
</comment>
<evidence type="ECO:0000313" key="2">
    <source>
        <dbReference type="Proteomes" id="UP001162880"/>
    </source>
</evidence>
<dbReference type="Gene3D" id="3.40.1410.10">
    <property type="entry name" value="Chorismate lyase-like"/>
    <property type="match status" value="1"/>
</dbReference>
<keyword evidence="2" id="KW-1185">Reference proteome</keyword>
<evidence type="ECO:0000313" key="1">
    <source>
        <dbReference type="EMBL" id="MCJ2178791.1"/>
    </source>
</evidence>